<feature type="region of interest" description="Disordered" evidence="1">
    <location>
        <begin position="84"/>
        <end position="106"/>
    </location>
</feature>
<keyword evidence="2" id="KW-0812">Transmembrane</keyword>
<organism evidence="3 4">
    <name type="scientific">Halorarum salinum</name>
    <dbReference type="NCBI Taxonomy" id="2743089"/>
    <lineage>
        <taxon>Archaea</taxon>
        <taxon>Methanobacteriati</taxon>
        <taxon>Methanobacteriota</taxon>
        <taxon>Stenosarchaea group</taxon>
        <taxon>Halobacteria</taxon>
        <taxon>Halobacteriales</taxon>
        <taxon>Haloferacaceae</taxon>
        <taxon>Halorarum</taxon>
    </lineage>
</organism>
<dbReference type="EMBL" id="CP058579">
    <property type="protein sequence ID" value="QLG63780.1"/>
    <property type="molecule type" value="Genomic_DNA"/>
</dbReference>
<keyword evidence="4" id="KW-1185">Reference proteome</keyword>
<dbReference type="RefSeq" id="WP_179270364.1">
    <property type="nucleotide sequence ID" value="NZ_CP058579.1"/>
</dbReference>
<gene>
    <name evidence="3" type="ORF">HUG12_19455</name>
</gene>
<keyword evidence="2" id="KW-1133">Transmembrane helix</keyword>
<dbReference type="KEGG" id="halu:HUG12_19455"/>
<dbReference type="Proteomes" id="UP000509626">
    <property type="component" value="Chromosome"/>
</dbReference>
<sequence>MNESLAALFLLAALLSPALVSRRPGVLGRAGAATAGTLALAYGGREVLRALGGGHYCCSHGYYAAAGVVLAFAGWIALLPALGVVEPPRPPGERGAPSATNRPDEP</sequence>
<protein>
    <submittedName>
        <fullName evidence="3">Uncharacterized protein</fullName>
    </submittedName>
</protein>
<reference evidence="3 4" key="1">
    <citation type="submission" date="2020-06" db="EMBL/GenBank/DDBJ databases">
        <title>NJ-3-1, isolated from saline soil.</title>
        <authorList>
            <person name="Cui H.L."/>
            <person name="Shi X."/>
        </authorList>
    </citation>
    <scope>NUCLEOTIDE SEQUENCE [LARGE SCALE GENOMIC DNA]</scope>
    <source>
        <strain evidence="3 4">NJ-3-1</strain>
    </source>
</reference>
<evidence type="ECO:0000256" key="1">
    <source>
        <dbReference type="SAM" id="MobiDB-lite"/>
    </source>
</evidence>
<accession>A0A7D5QE61</accession>
<name>A0A7D5QE61_9EURY</name>
<evidence type="ECO:0000313" key="4">
    <source>
        <dbReference type="Proteomes" id="UP000509626"/>
    </source>
</evidence>
<evidence type="ECO:0000256" key="2">
    <source>
        <dbReference type="SAM" id="Phobius"/>
    </source>
</evidence>
<feature type="transmembrane region" description="Helical" evidence="2">
    <location>
        <begin position="62"/>
        <end position="85"/>
    </location>
</feature>
<evidence type="ECO:0000313" key="3">
    <source>
        <dbReference type="EMBL" id="QLG63780.1"/>
    </source>
</evidence>
<dbReference type="GeneID" id="56039684"/>
<dbReference type="AlphaFoldDB" id="A0A7D5QE61"/>
<proteinExistence type="predicted"/>
<keyword evidence="2" id="KW-0472">Membrane</keyword>